<proteinExistence type="predicted"/>
<dbReference type="EMBL" id="JACHOV010000011">
    <property type="protein sequence ID" value="MBB4642502.1"/>
    <property type="molecule type" value="Genomic_DNA"/>
</dbReference>
<dbReference type="Proteomes" id="UP000575068">
    <property type="component" value="Unassembled WGS sequence"/>
</dbReference>
<evidence type="ECO:0000313" key="2">
    <source>
        <dbReference type="Proteomes" id="UP000575068"/>
    </source>
</evidence>
<dbReference type="RefSeq" id="WP_184476659.1">
    <property type="nucleotide sequence ID" value="NZ_JACHOV010000011.1"/>
</dbReference>
<reference evidence="1 2" key="1">
    <citation type="submission" date="2020-08" db="EMBL/GenBank/DDBJ databases">
        <title>Genomic Encyclopedia of Type Strains, Phase IV (KMG-IV): sequencing the most valuable type-strain genomes for metagenomic binning, comparative biology and taxonomic classification.</title>
        <authorList>
            <person name="Goeker M."/>
        </authorList>
    </citation>
    <scope>NUCLEOTIDE SEQUENCE [LARGE SCALE GENOMIC DNA]</scope>
    <source>
        <strain evidence="1 2">DSM 7465</strain>
    </source>
</reference>
<accession>A0A840HW26</accession>
<sequence length="75" mass="8490">MILQTPDSPNVIVTKFDARPSFNGWRYTSKKLTADISFVPCNDGMSDRQYRHTVMLLIEGMEYRGCGGPFSDTQP</sequence>
<protein>
    <submittedName>
        <fullName evidence="1">Putative membrane protein</fullName>
    </submittedName>
</protein>
<organism evidence="1 2">
    <name type="scientific">Rhizorhapis suberifaciens</name>
    <name type="common">corky root of lettuce</name>
    <dbReference type="NCBI Taxonomy" id="13656"/>
    <lineage>
        <taxon>Bacteria</taxon>
        <taxon>Pseudomonadati</taxon>
        <taxon>Pseudomonadota</taxon>
        <taxon>Alphaproteobacteria</taxon>
        <taxon>Sphingomonadales</taxon>
        <taxon>Sphingomonadaceae</taxon>
        <taxon>Rhizorhapis</taxon>
    </lineage>
</organism>
<evidence type="ECO:0000313" key="1">
    <source>
        <dbReference type="EMBL" id="MBB4642502.1"/>
    </source>
</evidence>
<comment type="caution">
    <text evidence="1">The sequence shown here is derived from an EMBL/GenBank/DDBJ whole genome shotgun (WGS) entry which is preliminary data.</text>
</comment>
<gene>
    <name evidence="1" type="ORF">HNQ99_002833</name>
</gene>
<dbReference type="AlphaFoldDB" id="A0A840HW26"/>
<keyword evidence="2" id="KW-1185">Reference proteome</keyword>
<name>A0A840HW26_9SPHN</name>